<dbReference type="PANTHER" id="PTHR22629:SF0">
    <property type="entry name" value="ACTIN-RELATED PROTEIN 2_3 COMPLEX SUBUNIT 4"/>
    <property type="match status" value="1"/>
</dbReference>
<dbReference type="InterPro" id="IPR034666">
    <property type="entry name" value="ARPC2/4"/>
</dbReference>
<reference evidence="6" key="1">
    <citation type="submission" date="2025-08" db="UniProtKB">
        <authorList>
            <consortium name="Ensembl"/>
        </authorList>
    </citation>
    <scope>IDENTIFICATION</scope>
</reference>
<comment type="subcellular location">
    <subcellularLocation>
        <location evidence="1">Cytoplasm</location>
        <location evidence="1">Cytoskeleton</location>
    </subcellularLocation>
</comment>
<dbReference type="PANTHER" id="PTHR22629">
    <property type="entry name" value="ARP2/3 COMPLEX 20 KD SUBUNIT"/>
    <property type="match status" value="1"/>
</dbReference>
<evidence type="ECO:0000256" key="2">
    <source>
        <dbReference type="ARBA" id="ARBA00005919"/>
    </source>
</evidence>
<evidence type="ECO:0000256" key="3">
    <source>
        <dbReference type="ARBA" id="ARBA00022490"/>
    </source>
</evidence>
<dbReference type="Proteomes" id="UP000694416">
    <property type="component" value="Unplaced"/>
</dbReference>
<evidence type="ECO:0000256" key="5">
    <source>
        <dbReference type="ARBA" id="ARBA00023212"/>
    </source>
</evidence>
<dbReference type="SUPFAM" id="SSF69645">
    <property type="entry name" value="Arp2/3 complex subunits"/>
    <property type="match status" value="1"/>
</dbReference>
<sequence>SRFSYSIKSNLFIEQPKYCSGEGYGVTFLIANFHTEQMYRHILVDFVIFFVEDMGREASGMKLSMLATYCKNFLPFCRLPVHSDDSFYCCAEAL</sequence>
<keyword evidence="5" id="KW-0206">Cytoskeleton</keyword>
<dbReference type="AlphaFoldDB" id="A0A8C9HK37"/>
<reference evidence="6" key="2">
    <citation type="submission" date="2025-09" db="UniProtKB">
        <authorList>
            <consortium name="Ensembl"/>
        </authorList>
    </citation>
    <scope>IDENTIFICATION</scope>
</reference>
<dbReference type="GO" id="GO:0005885">
    <property type="term" value="C:Arp2/3 protein complex"/>
    <property type="evidence" value="ECO:0007669"/>
    <property type="project" value="InterPro"/>
</dbReference>
<dbReference type="Gene3D" id="3.30.1460.20">
    <property type="match status" value="1"/>
</dbReference>
<dbReference type="InterPro" id="IPR008384">
    <property type="entry name" value="ARPC4"/>
</dbReference>
<evidence type="ECO:0000313" key="7">
    <source>
        <dbReference type="Proteomes" id="UP000694416"/>
    </source>
</evidence>
<keyword evidence="3" id="KW-0963">Cytoplasm</keyword>
<evidence type="ECO:0000256" key="1">
    <source>
        <dbReference type="ARBA" id="ARBA00004245"/>
    </source>
</evidence>
<evidence type="ECO:0000256" key="4">
    <source>
        <dbReference type="ARBA" id="ARBA00023203"/>
    </source>
</evidence>
<accession>A0A8C9HK37</accession>
<name>A0A8C9HK37_9PRIM</name>
<keyword evidence="7" id="KW-1185">Reference proteome</keyword>
<evidence type="ECO:0000313" key="6">
    <source>
        <dbReference type="Ensembl" id="ENSPTEP00000021890.1"/>
    </source>
</evidence>
<dbReference type="Pfam" id="PF05856">
    <property type="entry name" value="ARPC4"/>
    <property type="match status" value="1"/>
</dbReference>
<proteinExistence type="inferred from homology"/>
<protein>
    <submittedName>
        <fullName evidence="6">Uncharacterized protein</fullName>
    </submittedName>
</protein>
<dbReference type="Ensembl" id="ENSPTET00000031510.1">
    <property type="protein sequence ID" value="ENSPTEP00000021890.1"/>
    <property type="gene ID" value="ENSPTEG00000022878.1"/>
</dbReference>
<dbReference type="GO" id="GO:0030041">
    <property type="term" value="P:actin filament polymerization"/>
    <property type="evidence" value="ECO:0007669"/>
    <property type="project" value="InterPro"/>
</dbReference>
<organism evidence="6 7">
    <name type="scientific">Piliocolobus tephrosceles</name>
    <name type="common">Ugandan red Colobus</name>
    <dbReference type="NCBI Taxonomy" id="591936"/>
    <lineage>
        <taxon>Eukaryota</taxon>
        <taxon>Metazoa</taxon>
        <taxon>Chordata</taxon>
        <taxon>Craniata</taxon>
        <taxon>Vertebrata</taxon>
        <taxon>Euteleostomi</taxon>
        <taxon>Mammalia</taxon>
        <taxon>Eutheria</taxon>
        <taxon>Euarchontoglires</taxon>
        <taxon>Primates</taxon>
        <taxon>Haplorrhini</taxon>
        <taxon>Catarrhini</taxon>
        <taxon>Cercopithecidae</taxon>
        <taxon>Colobinae</taxon>
        <taxon>Piliocolobus</taxon>
    </lineage>
</organism>
<dbReference type="GO" id="GO:0034314">
    <property type="term" value="P:Arp2/3 complex-mediated actin nucleation"/>
    <property type="evidence" value="ECO:0007669"/>
    <property type="project" value="InterPro"/>
</dbReference>
<comment type="similarity">
    <text evidence="2">Belongs to the ARPC4 family.</text>
</comment>
<dbReference type="GO" id="GO:0051015">
    <property type="term" value="F:actin filament binding"/>
    <property type="evidence" value="ECO:0007669"/>
    <property type="project" value="TreeGrafter"/>
</dbReference>
<keyword evidence="4" id="KW-0009">Actin-binding</keyword>